<name>A0A8G1ZE27_9SPHN</name>
<gene>
    <name evidence="2" type="ORF">EWH12_20885</name>
</gene>
<evidence type="ECO:0000259" key="1">
    <source>
        <dbReference type="Pfam" id="PF00857"/>
    </source>
</evidence>
<evidence type="ECO:0000313" key="3">
    <source>
        <dbReference type="Proteomes" id="UP000291572"/>
    </source>
</evidence>
<accession>A0A8G1ZE27</accession>
<protein>
    <submittedName>
        <fullName evidence="2">Isochorismatase family protein</fullName>
    </submittedName>
</protein>
<evidence type="ECO:0000313" key="2">
    <source>
        <dbReference type="EMBL" id="RYM05728.1"/>
    </source>
</evidence>
<dbReference type="OrthoDB" id="7500697at2"/>
<sequence length="135" mass="13955">MRHLDGDAFRGDGDAGVEDALASNKRLVAARDAGVPVIFTNLVYEPGGADGGMFFRKAPALRAFPRGSPDGAFPDTLQPRANEMGVDTVMVTGFSTSVAGTSAIAVQLGQRSGVSRTMVTPWSLIKLATSALATG</sequence>
<reference evidence="2 3" key="1">
    <citation type="submission" date="2019-02" db="EMBL/GenBank/DDBJ databases">
        <authorList>
            <person name="Feng G."/>
        </authorList>
    </citation>
    <scope>NUCLEOTIDE SEQUENCE [LARGE SCALE GENOMIC DNA]</scope>
    <source>
        <strain evidence="2 3">CCTCC AB 2011146</strain>
    </source>
</reference>
<dbReference type="EMBL" id="SEOO01000071">
    <property type="protein sequence ID" value="RYM05728.1"/>
    <property type="molecule type" value="Genomic_DNA"/>
</dbReference>
<dbReference type="InterPro" id="IPR036380">
    <property type="entry name" value="Isochorismatase-like_sf"/>
</dbReference>
<proteinExistence type="predicted"/>
<dbReference type="SUPFAM" id="SSF52499">
    <property type="entry name" value="Isochorismatase-like hydrolases"/>
    <property type="match status" value="1"/>
</dbReference>
<comment type="caution">
    <text evidence="2">The sequence shown here is derived from an EMBL/GenBank/DDBJ whole genome shotgun (WGS) entry which is preliminary data.</text>
</comment>
<dbReference type="InterPro" id="IPR000868">
    <property type="entry name" value="Isochorismatase-like_dom"/>
</dbReference>
<dbReference type="AlphaFoldDB" id="A0A8G1ZE27"/>
<dbReference type="Gene3D" id="3.40.50.850">
    <property type="entry name" value="Isochorismatase-like"/>
    <property type="match status" value="1"/>
</dbReference>
<feature type="domain" description="Isochorismatase-like" evidence="1">
    <location>
        <begin position="20"/>
        <end position="96"/>
    </location>
</feature>
<dbReference type="Pfam" id="PF00857">
    <property type="entry name" value="Isochorismatase"/>
    <property type="match status" value="1"/>
</dbReference>
<organism evidence="2 3">
    <name type="scientific">Sphingobium cupriresistens</name>
    <dbReference type="NCBI Taxonomy" id="1132417"/>
    <lineage>
        <taxon>Bacteria</taxon>
        <taxon>Pseudomonadati</taxon>
        <taxon>Pseudomonadota</taxon>
        <taxon>Alphaproteobacteria</taxon>
        <taxon>Sphingomonadales</taxon>
        <taxon>Sphingomonadaceae</taxon>
        <taxon>Sphingobium</taxon>
    </lineage>
</organism>
<dbReference type="Proteomes" id="UP000291572">
    <property type="component" value="Unassembled WGS sequence"/>
</dbReference>